<dbReference type="Gene3D" id="3.40.390.10">
    <property type="entry name" value="Collagenase (Catalytic Domain)"/>
    <property type="match status" value="1"/>
</dbReference>
<proteinExistence type="predicted"/>
<organism evidence="3 4">
    <name type="scientific">Amblyomma americanum</name>
    <name type="common">Lone star tick</name>
    <dbReference type="NCBI Taxonomy" id="6943"/>
    <lineage>
        <taxon>Eukaryota</taxon>
        <taxon>Metazoa</taxon>
        <taxon>Ecdysozoa</taxon>
        <taxon>Arthropoda</taxon>
        <taxon>Chelicerata</taxon>
        <taxon>Arachnida</taxon>
        <taxon>Acari</taxon>
        <taxon>Parasitiformes</taxon>
        <taxon>Ixodida</taxon>
        <taxon>Ixodoidea</taxon>
        <taxon>Ixodidae</taxon>
        <taxon>Amblyomminae</taxon>
        <taxon>Amblyomma</taxon>
    </lineage>
</organism>
<dbReference type="GO" id="GO:0006508">
    <property type="term" value="P:proteolysis"/>
    <property type="evidence" value="ECO:0007669"/>
    <property type="project" value="InterPro"/>
</dbReference>
<accession>A0AAQ4FHJ7</accession>
<keyword evidence="2" id="KW-0812">Transmembrane</keyword>
<evidence type="ECO:0000256" key="1">
    <source>
        <dbReference type="SAM" id="MobiDB-lite"/>
    </source>
</evidence>
<evidence type="ECO:0000313" key="3">
    <source>
        <dbReference type="EMBL" id="KAK8786253.1"/>
    </source>
</evidence>
<feature type="compositionally biased region" description="Basic and acidic residues" evidence="1">
    <location>
        <begin position="80"/>
        <end position="92"/>
    </location>
</feature>
<reference evidence="3 4" key="1">
    <citation type="journal article" date="2023" name="Arcadia Sci">
        <title>De novo assembly of a long-read Amblyomma americanum tick genome.</title>
        <authorList>
            <person name="Chou S."/>
            <person name="Poskanzer K.E."/>
            <person name="Rollins M."/>
            <person name="Thuy-Boun P.S."/>
        </authorList>
    </citation>
    <scope>NUCLEOTIDE SEQUENCE [LARGE SCALE GENOMIC DNA]</scope>
    <source>
        <strain evidence="3">F_SG_1</strain>
        <tissue evidence="3">Salivary glands</tissue>
    </source>
</reference>
<evidence type="ECO:0000313" key="4">
    <source>
        <dbReference type="Proteomes" id="UP001321473"/>
    </source>
</evidence>
<feature type="transmembrane region" description="Helical" evidence="2">
    <location>
        <begin position="490"/>
        <end position="511"/>
    </location>
</feature>
<gene>
    <name evidence="3" type="ORF">V5799_007386</name>
</gene>
<dbReference type="Proteomes" id="UP001321473">
    <property type="component" value="Unassembled WGS sequence"/>
</dbReference>
<evidence type="ECO:0000256" key="2">
    <source>
        <dbReference type="SAM" id="Phobius"/>
    </source>
</evidence>
<dbReference type="InterPro" id="IPR042089">
    <property type="entry name" value="Peptidase_M13_dom_2"/>
</dbReference>
<feature type="transmembrane region" description="Helical" evidence="2">
    <location>
        <begin position="523"/>
        <end position="542"/>
    </location>
</feature>
<sequence length="1147" mass="124222">MKPERKKPKAKGKKRRDPSKTSVASQITSPSTGAAESLGASSMWAAPNETTTLVLSGDETGRSDVTSPPRPTRRRPARRQRLESMRGHKERVSSPSPRPKRVEVTRARDSLPLSAGLSTSRGFHPKSSAENVARSGRRGQQFSQTPGSKPPPRLRMMAPGEDAASKAPSGVRSIQAEATGVGASQLDLTRGSSGHNLAPPSAVSRKETNVIPPSKKGSGQSISEGEVSSKDDASGPSVGAKGHSTPPCDPGLGWSYRSKSVRRSKDGQPRENATAEDASNYGEEEESFEDMSADLSTKATPAEHAIQMPEASTPSGHSKQIPRSLGQSWISQVSHEMAGGATPHRGAVLALLKKGMTRKTPGDVAKEVPGPDLHEVPQPCRKLSAISWASEGTYEPTSAIDSRVLKTTATSQSKEKETAVKDKEETVKVKETRSVHIAKPAENSLEVSDVPRVTLRRDSASHLSRAARPRRVVRAPKPKDKVFGASAKHLLAPVLVIPVLILFAFLIAFVVRKTPVRPSKTRLPEELIAACGVSIACIRAVMVMTEALDMAADPCTEFDRFACANWRSLDFKRRSYRREIVHNYTRGIGEALLRVLQVHGSKSHASRGVDNGTVNMAAFYSSCLAFLDASDSQVANASDIIKEMGLDRAPLNDTSAQTDLQRLLEFAVGNSLKTGLPCFVSVTLRGDETFLDIGETLHSTLETSRLVEQFLHSALRSESLAGDDEFLNVLYRVDLSANEWRSRAEPAPFTRTLAADLQPPFSGASWVDALNQGSYGANYSPHSMVSARGIGEVAEIMSILSDDNLTMHHALAYASAVLLAQVLKYDHFFHKEPPESRTAASESMERCLEVTGFYFKDLLPQWITATFVTNERLRAFKTMVKHLQAKVVHHSEGSRRTAINGSEFSKLNVTITGESALNGYGRAPRVPPSSAGYGDQFLLNVVHASRDQVGADYEEGAVERQLRGELSFSKLDQEQFVVAVPASVLVADALVADDNVPSLDYAAIGVRLLLDWVLATGAVEADSDQPATLEQRIQCVRDAASAVFGRSVGYDEGRLLAFADWALDVAWTAAEAHRRNPTGDPAESSPNEVVDDGSLGLRMSRKFFYLRFCHTLCGDVGSLSGACRYRTARSRDFTRAFGCPEPPTRGC</sequence>
<feature type="region of interest" description="Disordered" evidence="1">
    <location>
        <begin position="1"/>
        <end position="325"/>
    </location>
</feature>
<protein>
    <submittedName>
        <fullName evidence="3">Uncharacterized protein</fullName>
    </submittedName>
</protein>
<dbReference type="AlphaFoldDB" id="A0AAQ4FHJ7"/>
<keyword evidence="4" id="KW-1185">Reference proteome</keyword>
<feature type="compositionally biased region" description="Acidic residues" evidence="1">
    <location>
        <begin position="282"/>
        <end position="292"/>
    </location>
</feature>
<feature type="compositionally biased region" description="Polar residues" evidence="1">
    <location>
        <begin position="138"/>
        <end position="147"/>
    </location>
</feature>
<comment type="caution">
    <text evidence="3">The sequence shown here is derived from an EMBL/GenBank/DDBJ whole genome shotgun (WGS) entry which is preliminary data.</text>
</comment>
<dbReference type="SUPFAM" id="SSF55486">
    <property type="entry name" value="Metalloproteases ('zincins'), catalytic domain"/>
    <property type="match status" value="1"/>
</dbReference>
<dbReference type="PROSITE" id="PS51885">
    <property type="entry name" value="NEPRILYSIN"/>
    <property type="match status" value="1"/>
</dbReference>
<name>A0AAQ4FHJ7_AMBAM</name>
<feature type="compositionally biased region" description="Polar residues" evidence="1">
    <location>
        <begin position="20"/>
        <end position="34"/>
    </location>
</feature>
<dbReference type="Gene3D" id="1.10.1380.10">
    <property type="entry name" value="Neutral endopeptidase , domain2"/>
    <property type="match status" value="1"/>
</dbReference>
<dbReference type="GO" id="GO:0004222">
    <property type="term" value="F:metalloendopeptidase activity"/>
    <property type="evidence" value="ECO:0007669"/>
    <property type="project" value="InterPro"/>
</dbReference>
<dbReference type="InterPro" id="IPR024079">
    <property type="entry name" value="MetalloPept_cat_dom_sf"/>
</dbReference>
<feature type="compositionally biased region" description="Polar residues" evidence="1">
    <location>
        <begin position="186"/>
        <end position="195"/>
    </location>
</feature>
<dbReference type="InterPro" id="IPR000718">
    <property type="entry name" value="Peptidase_M13"/>
</dbReference>
<feature type="compositionally biased region" description="Basic residues" evidence="1">
    <location>
        <begin position="1"/>
        <end position="17"/>
    </location>
</feature>
<keyword evidence="2" id="KW-1133">Transmembrane helix</keyword>
<dbReference type="EMBL" id="JARKHS020002860">
    <property type="protein sequence ID" value="KAK8786253.1"/>
    <property type="molecule type" value="Genomic_DNA"/>
</dbReference>
<feature type="compositionally biased region" description="Basic and acidic residues" evidence="1">
    <location>
        <begin position="100"/>
        <end position="109"/>
    </location>
</feature>
<keyword evidence="2" id="KW-0472">Membrane</keyword>